<feature type="non-terminal residue" evidence="2">
    <location>
        <position position="1"/>
    </location>
</feature>
<keyword evidence="3" id="KW-1185">Reference proteome</keyword>
<evidence type="ECO:0000313" key="2">
    <source>
        <dbReference type="EMBL" id="OQR95856.1"/>
    </source>
</evidence>
<organism evidence="2 3">
    <name type="scientific">Thraustotheca clavata</name>
    <dbReference type="NCBI Taxonomy" id="74557"/>
    <lineage>
        <taxon>Eukaryota</taxon>
        <taxon>Sar</taxon>
        <taxon>Stramenopiles</taxon>
        <taxon>Oomycota</taxon>
        <taxon>Saprolegniomycetes</taxon>
        <taxon>Saprolegniales</taxon>
        <taxon>Achlyaceae</taxon>
        <taxon>Thraustotheca</taxon>
    </lineage>
</organism>
<comment type="caution">
    <text evidence="2">The sequence shown here is derived from an EMBL/GenBank/DDBJ whole genome shotgun (WGS) entry which is preliminary data.</text>
</comment>
<dbReference type="Gene3D" id="3.40.50.1440">
    <property type="entry name" value="Tubulin/FtsZ, GTPase domain"/>
    <property type="match status" value="1"/>
</dbReference>
<evidence type="ECO:0000259" key="1">
    <source>
        <dbReference type="Pfam" id="PF14881"/>
    </source>
</evidence>
<dbReference type="GO" id="GO:0005737">
    <property type="term" value="C:cytoplasm"/>
    <property type="evidence" value="ECO:0007669"/>
    <property type="project" value="TreeGrafter"/>
</dbReference>
<name>A0A1V9ZCX9_9STRA</name>
<dbReference type="Proteomes" id="UP000243217">
    <property type="component" value="Unassembled WGS sequence"/>
</dbReference>
<dbReference type="SUPFAM" id="SSF52490">
    <property type="entry name" value="Tubulin nucleotide-binding domain-like"/>
    <property type="match status" value="1"/>
</dbReference>
<dbReference type="Pfam" id="PF14881">
    <property type="entry name" value="Tubulin_3"/>
    <property type="match status" value="1"/>
</dbReference>
<gene>
    <name evidence="2" type="ORF">THRCLA_07513</name>
</gene>
<protein>
    <recommendedName>
        <fullName evidence="1">DML1/Misato tubulin domain-containing protein</fullName>
    </recommendedName>
</protein>
<dbReference type="PANTHER" id="PTHR13391:SF0">
    <property type="entry name" value="PROTEIN MISATO HOMOLOG 1"/>
    <property type="match status" value="1"/>
</dbReference>
<accession>A0A1V9ZCX9</accession>
<proteinExistence type="predicted"/>
<dbReference type="GO" id="GO:0007005">
    <property type="term" value="P:mitochondrion organization"/>
    <property type="evidence" value="ECO:0007669"/>
    <property type="project" value="InterPro"/>
</dbReference>
<dbReference type="PANTHER" id="PTHR13391">
    <property type="entry name" value="MITOCHONDRIAL DISTRIBUTION REGULATOR MISATO"/>
    <property type="match status" value="1"/>
</dbReference>
<dbReference type="InterPro" id="IPR036525">
    <property type="entry name" value="Tubulin/FtsZ_GTPase_sf"/>
</dbReference>
<dbReference type="InterPro" id="IPR029209">
    <property type="entry name" value="DML1/Misato_tubulin"/>
</dbReference>
<evidence type="ECO:0000313" key="3">
    <source>
        <dbReference type="Proteomes" id="UP000243217"/>
    </source>
</evidence>
<reference evidence="2 3" key="1">
    <citation type="journal article" date="2014" name="Genome Biol. Evol.">
        <title>The secreted proteins of Achlya hypogyna and Thraustotheca clavata identify the ancestral oomycete secretome and reveal gene acquisitions by horizontal gene transfer.</title>
        <authorList>
            <person name="Misner I."/>
            <person name="Blouin N."/>
            <person name="Leonard G."/>
            <person name="Richards T.A."/>
            <person name="Lane C.E."/>
        </authorList>
    </citation>
    <scope>NUCLEOTIDE SEQUENCE [LARGE SCALE GENOMIC DNA]</scope>
    <source>
        <strain evidence="2 3">ATCC 34112</strain>
    </source>
</reference>
<dbReference type="STRING" id="74557.A0A1V9ZCX9"/>
<dbReference type="AlphaFoldDB" id="A0A1V9ZCX9"/>
<sequence length="327" mass="36702">LLSSDGKLRRDTMESAQDQVRRALEECDAIQGVQCLVDIDSTWGGFATEILREIREECPSKYIMCAGLDERYPLVPQVGLFDQAKHDGRRAINLASSMLQLHELSSTFIPISTSGDAKGSFASLSPTQNDFISLAASAWNCMSATYRYPEQSKMQMRNIVFPMRPSMKIMELSCLYSPPVNFFELDGNTRLNLLEDGSFLPKGVIDPSWDRQRKYHYQLLTLRGDGSKFSGFRLPTWQNKAPFDTYFITNLNTPLSVQPDLPIFDNTTKESLAGLMITDSIPKYLSGLAHAINTIDRRIVHEFVQAGMSSDATRDLHSDMLTLSDSS</sequence>
<dbReference type="OrthoDB" id="271881at2759"/>
<feature type="domain" description="DML1/Misato tubulin" evidence="1">
    <location>
        <begin position="19"/>
        <end position="118"/>
    </location>
</feature>
<dbReference type="InterPro" id="IPR049942">
    <property type="entry name" value="DML1/Misato"/>
</dbReference>
<dbReference type="EMBL" id="JNBS01002019">
    <property type="protein sequence ID" value="OQR95856.1"/>
    <property type="molecule type" value="Genomic_DNA"/>
</dbReference>